<feature type="domain" description="SusD-like N-terminal" evidence="7">
    <location>
        <begin position="106"/>
        <end position="225"/>
    </location>
</feature>
<keyword evidence="3" id="KW-0732">Signal</keyword>
<evidence type="ECO:0000313" key="8">
    <source>
        <dbReference type="EMBL" id="MDO5987089.1"/>
    </source>
</evidence>
<dbReference type="SUPFAM" id="SSF48452">
    <property type="entry name" value="TPR-like"/>
    <property type="match status" value="1"/>
</dbReference>
<comment type="caution">
    <text evidence="8">The sequence shown here is derived from an EMBL/GenBank/DDBJ whole genome shotgun (WGS) entry which is preliminary data.</text>
</comment>
<evidence type="ECO:0000256" key="1">
    <source>
        <dbReference type="ARBA" id="ARBA00004442"/>
    </source>
</evidence>
<dbReference type="EMBL" id="JAUOEM010000002">
    <property type="protein sequence ID" value="MDO5987089.1"/>
    <property type="molecule type" value="Genomic_DNA"/>
</dbReference>
<keyword evidence="9" id="KW-1185">Reference proteome</keyword>
<accession>A0ABT8WZI9</accession>
<evidence type="ECO:0000256" key="4">
    <source>
        <dbReference type="ARBA" id="ARBA00023136"/>
    </source>
</evidence>
<evidence type="ECO:0000256" key="2">
    <source>
        <dbReference type="ARBA" id="ARBA00006275"/>
    </source>
</evidence>
<name>A0ABT8WZI9_9FLAO</name>
<keyword evidence="4" id="KW-0472">Membrane</keyword>
<dbReference type="InterPro" id="IPR012944">
    <property type="entry name" value="SusD_RagB_dom"/>
</dbReference>
<evidence type="ECO:0000259" key="7">
    <source>
        <dbReference type="Pfam" id="PF14322"/>
    </source>
</evidence>
<protein>
    <submittedName>
        <fullName evidence="8">RagB/SusD family nutrient uptake outer membrane protein</fullName>
    </submittedName>
</protein>
<comment type="similarity">
    <text evidence="2">Belongs to the SusD family.</text>
</comment>
<dbReference type="RefSeq" id="WP_303281634.1">
    <property type="nucleotide sequence ID" value="NZ_BAABCZ010000005.1"/>
</dbReference>
<feature type="domain" description="RagB/SusD" evidence="6">
    <location>
        <begin position="415"/>
        <end position="541"/>
    </location>
</feature>
<organism evidence="8 9">
    <name type="scientific">Flavivirga amylovorans</name>
    <dbReference type="NCBI Taxonomy" id="870486"/>
    <lineage>
        <taxon>Bacteria</taxon>
        <taxon>Pseudomonadati</taxon>
        <taxon>Bacteroidota</taxon>
        <taxon>Flavobacteriia</taxon>
        <taxon>Flavobacteriales</taxon>
        <taxon>Flavobacteriaceae</taxon>
        <taxon>Flavivirga</taxon>
    </lineage>
</organism>
<dbReference type="Pfam" id="PF14322">
    <property type="entry name" value="SusD-like_3"/>
    <property type="match status" value="1"/>
</dbReference>
<evidence type="ECO:0000313" key="9">
    <source>
        <dbReference type="Proteomes" id="UP001176891"/>
    </source>
</evidence>
<keyword evidence="5" id="KW-0998">Cell outer membrane</keyword>
<evidence type="ECO:0000256" key="5">
    <source>
        <dbReference type="ARBA" id="ARBA00023237"/>
    </source>
</evidence>
<dbReference type="InterPro" id="IPR033985">
    <property type="entry name" value="SusD-like_N"/>
</dbReference>
<reference evidence="8" key="1">
    <citation type="submission" date="2023-07" db="EMBL/GenBank/DDBJ databases">
        <title>Two novel species in the genus Flavivirga.</title>
        <authorList>
            <person name="Kwon K."/>
        </authorList>
    </citation>
    <scope>NUCLEOTIDE SEQUENCE</scope>
    <source>
        <strain evidence="8">KACC 14157</strain>
    </source>
</reference>
<evidence type="ECO:0000256" key="3">
    <source>
        <dbReference type="ARBA" id="ARBA00022729"/>
    </source>
</evidence>
<gene>
    <name evidence="8" type="ORF">Q4Q39_06665</name>
</gene>
<dbReference type="InterPro" id="IPR011990">
    <property type="entry name" value="TPR-like_helical_dom_sf"/>
</dbReference>
<dbReference type="Proteomes" id="UP001176891">
    <property type="component" value="Unassembled WGS sequence"/>
</dbReference>
<proteinExistence type="inferred from homology"/>
<comment type="subcellular location">
    <subcellularLocation>
        <location evidence="1">Cell outer membrane</location>
    </subcellularLocation>
</comment>
<evidence type="ECO:0000259" key="6">
    <source>
        <dbReference type="Pfam" id="PF07980"/>
    </source>
</evidence>
<dbReference type="Pfam" id="PF07980">
    <property type="entry name" value="SusD_RagB"/>
    <property type="match status" value="1"/>
</dbReference>
<dbReference type="Gene3D" id="1.25.40.390">
    <property type="match status" value="1"/>
</dbReference>
<sequence>MNNIYKIVMGSVLVMICLTSCSEDELVETPRDSFSPENLFATSSGFNSSMAAIYDRVRAERSFVNKLASMQTGTDLCYGGLTHPNIQPLETYGAAVTPSFIPGSDWWDHSYQVIAWANLIIEKAQDENVSWSTPEDPATFSGEARFFRAYYHNLVVKLFGDAPIADEFYTFPKLDFVRSPKNQVLEFVRDDLIFAADNLPSDPSSVDPGRITRWVALHLLSEVYLQLGENGLAESTAQEVIDGPFQLMTDRFGPNATNPKGNVFHDLFLEDNVDYQDGNLETIWAIQNKFNVIGGQSDNNGDWTRRQMVARYERVPGMTIADSLGGRSIGRITPTEAFLNLYEAGDMRNDNINIRRDWYYNNASTIPAGKSVGDLVEISDFATTPEELQAARDVLLFPSVTKWDFGVQRFEGSPRYIGSDKDQVKYRLAETYLLLAEAQHLQGKNIEAAISINTVRNRVNATPIAAGDVDMDFILDERARELYGEKYRRLTLSRTGMLVERVRAMNLEAAAGIGDQHLYFPIPQSVIDGNPDAEFPQNSGYQ</sequence>